<evidence type="ECO:0000313" key="1">
    <source>
        <dbReference type="EMBL" id="EPB83680.1"/>
    </source>
</evidence>
<name>S2JV37_MUCC1</name>
<keyword evidence="2" id="KW-1185">Reference proteome</keyword>
<dbReference type="Proteomes" id="UP000014254">
    <property type="component" value="Unassembled WGS sequence"/>
</dbReference>
<dbReference type="InParanoid" id="S2JV37"/>
<dbReference type="AlphaFoldDB" id="S2JV37"/>
<dbReference type="EMBL" id="KE124063">
    <property type="protein sequence ID" value="EPB83680.1"/>
    <property type="molecule type" value="Genomic_DNA"/>
</dbReference>
<accession>S2JV37</accession>
<evidence type="ECO:0000313" key="2">
    <source>
        <dbReference type="Proteomes" id="UP000014254"/>
    </source>
</evidence>
<gene>
    <name evidence="1" type="ORF">HMPREF1544_09597</name>
</gene>
<dbReference type="VEuPathDB" id="FungiDB:HMPREF1544_09597"/>
<dbReference type="OrthoDB" id="10285057at2759"/>
<organism evidence="1 2">
    <name type="scientific">Mucor circinelloides f. circinelloides (strain 1006PhL)</name>
    <name type="common">Mucormycosis agent</name>
    <name type="synonym">Calyptromyces circinelloides</name>
    <dbReference type="NCBI Taxonomy" id="1220926"/>
    <lineage>
        <taxon>Eukaryota</taxon>
        <taxon>Fungi</taxon>
        <taxon>Fungi incertae sedis</taxon>
        <taxon>Mucoromycota</taxon>
        <taxon>Mucoromycotina</taxon>
        <taxon>Mucoromycetes</taxon>
        <taxon>Mucorales</taxon>
        <taxon>Mucorineae</taxon>
        <taxon>Mucoraceae</taxon>
        <taxon>Mucor</taxon>
    </lineage>
</organism>
<reference evidence="2" key="1">
    <citation type="submission" date="2013-05" db="EMBL/GenBank/DDBJ databases">
        <title>The Genome sequence of Mucor circinelloides f. circinelloides 1006PhL.</title>
        <authorList>
            <consortium name="The Broad Institute Genomics Platform"/>
            <person name="Cuomo C."/>
            <person name="Earl A."/>
            <person name="Findley K."/>
            <person name="Lee S.C."/>
            <person name="Walker B."/>
            <person name="Young S."/>
            <person name="Zeng Q."/>
            <person name="Gargeya S."/>
            <person name="Fitzgerald M."/>
            <person name="Haas B."/>
            <person name="Abouelleil A."/>
            <person name="Allen A.W."/>
            <person name="Alvarado L."/>
            <person name="Arachchi H.M."/>
            <person name="Berlin A.M."/>
            <person name="Chapman S.B."/>
            <person name="Gainer-Dewar J."/>
            <person name="Goldberg J."/>
            <person name="Griggs A."/>
            <person name="Gujja S."/>
            <person name="Hansen M."/>
            <person name="Howarth C."/>
            <person name="Imamovic A."/>
            <person name="Ireland A."/>
            <person name="Larimer J."/>
            <person name="McCowan C."/>
            <person name="Murphy C."/>
            <person name="Pearson M."/>
            <person name="Poon T.W."/>
            <person name="Priest M."/>
            <person name="Roberts A."/>
            <person name="Saif S."/>
            <person name="Shea T."/>
            <person name="Sisk P."/>
            <person name="Sykes S."/>
            <person name="Wortman J."/>
            <person name="Nusbaum C."/>
            <person name="Birren B."/>
        </authorList>
    </citation>
    <scope>NUCLEOTIDE SEQUENCE [LARGE SCALE GENOMIC DNA]</scope>
    <source>
        <strain evidence="2">1006PhL</strain>
    </source>
</reference>
<proteinExistence type="predicted"/>
<protein>
    <submittedName>
        <fullName evidence="1">Uncharacterized protein</fullName>
    </submittedName>
</protein>
<sequence length="267" mass="30758">MIQDSKFEDMKEANKFIEGVRCTQQLFRRMTKQEYEKENAQDRYRRKGLKKLSEERQKQALEEMKVDENGAVVTDDIEEEFSIVMIEEHILADNGASITTTRTMDDSRITRIQQLATMNATNLVGLHDCQLCKEDDTVKEKRKPIYGHKAHLMHLLQGLIAPDWAGNTSNKSGQHTEAAKYIRANASKNEGSKSVCTVCGSSFKGKNHVESSRRHLNNHANQAVTDCTVEEAKEVIVKHFWENFQVEWDPSELDCMLQERKPQEKKR</sequence>